<keyword evidence="4" id="KW-1185">Reference proteome</keyword>
<dbReference type="Gene3D" id="2.60.40.1240">
    <property type="match status" value="1"/>
</dbReference>
<dbReference type="EMBL" id="FUWS01000013">
    <property type="protein sequence ID" value="SKA34711.1"/>
    <property type="molecule type" value="Genomic_DNA"/>
</dbReference>
<protein>
    <recommendedName>
        <fullName evidence="5">DUF4352 domain-containing protein</fullName>
    </recommendedName>
</protein>
<dbReference type="Proteomes" id="UP000190637">
    <property type="component" value="Unassembled WGS sequence"/>
</dbReference>
<evidence type="ECO:0000313" key="4">
    <source>
        <dbReference type="Proteomes" id="UP000190637"/>
    </source>
</evidence>
<dbReference type="STRING" id="1122192.SAMN02745673_04358"/>
<evidence type="ECO:0000313" key="3">
    <source>
        <dbReference type="EMBL" id="SKA34711.1"/>
    </source>
</evidence>
<accession>A0A1T4T369</accession>
<feature type="chain" id="PRO_5013205054" description="DUF4352 domain-containing protein" evidence="2">
    <location>
        <begin position="21"/>
        <end position="201"/>
    </location>
</feature>
<gene>
    <name evidence="3" type="ORF">SAMN02745673_04358</name>
</gene>
<dbReference type="AlphaFoldDB" id="A0A1T4T369"/>
<dbReference type="InterPro" id="IPR029050">
    <property type="entry name" value="Immunoprotect_excell_Ig-like"/>
</dbReference>
<reference evidence="3 4" key="1">
    <citation type="submission" date="2017-02" db="EMBL/GenBank/DDBJ databases">
        <authorList>
            <person name="Peterson S.W."/>
        </authorList>
    </citation>
    <scope>NUCLEOTIDE SEQUENCE [LARGE SCALE GENOMIC DNA]</scope>
    <source>
        <strain evidence="3 4">DSM 45154</strain>
    </source>
</reference>
<keyword evidence="1 2" id="KW-0732">Signal</keyword>
<organism evidence="3 4">
    <name type="scientific">Marinactinospora thermotolerans DSM 45154</name>
    <dbReference type="NCBI Taxonomy" id="1122192"/>
    <lineage>
        <taxon>Bacteria</taxon>
        <taxon>Bacillati</taxon>
        <taxon>Actinomycetota</taxon>
        <taxon>Actinomycetes</taxon>
        <taxon>Streptosporangiales</taxon>
        <taxon>Nocardiopsidaceae</taxon>
        <taxon>Marinactinospora</taxon>
    </lineage>
</organism>
<evidence type="ECO:0000256" key="2">
    <source>
        <dbReference type="SAM" id="SignalP"/>
    </source>
</evidence>
<dbReference type="RefSeq" id="WP_144390243.1">
    <property type="nucleotide sequence ID" value="NZ_FUWS01000013.1"/>
</dbReference>
<name>A0A1T4T369_9ACTN</name>
<feature type="signal peptide" evidence="2">
    <location>
        <begin position="1"/>
        <end position="20"/>
    </location>
</feature>
<evidence type="ECO:0008006" key="5">
    <source>
        <dbReference type="Google" id="ProtNLM"/>
    </source>
</evidence>
<evidence type="ECO:0000256" key="1">
    <source>
        <dbReference type="ARBA" id="ARBA00022729"/>
    </source>
</evidence>
<proteinExistence type="predicted"/>
<dbReference type="OrthoDB" id="3431801at2"/>
<sequence length="201" mass="21046">MRRPTTVAVSLLLLALVAAAHELVPAPEDVTAPIAHAGEAGEVVDARGFTIEVGEVRIARTVVEEDLFGEGSRETANGVWVVVPAVLTSTSTSSRVASPVLLETGGGYTHSAVTRLSSTLNSQSPQLDPGIAVRGAFVFELPPERLTRAVLRVTVSEGLDTRLAAEAVVDLGLSPAELRRLTADAAETTVPPVEYGHPDPR</sequence>